<dbReference type="EMBL" id="CM045759">
    <property type="protein sequence ID" value="KAI8018777.1"/>
    <property type="molecule type" value="Genomic_DNA"/>
</dbReference>
<evidence type="ECO:0000313" key="1">
    <source>
        <dbReference type="EMBL" id="KAI8018777.1"/>
    </source>
</evidence>
<keyword evidence="2" id="KW-1185">Reference proteome</keyword>
<proteinExistence type="predicted"/>
<gene>
    <name evidence="1" type="ORF">LOK49_LG04G03608</name>
</gene>
<dbReference type="Proteomes" id="UP001060215">
    <property type="component" value="Chromosome 2"/>
</dbReference>
<accession>A0ACC0I211</accession>
<evidence type="ECO:0000313" key="2">
    <source>
        <dbReference type="Proteomes" id="UP001060215"/>
    </source>
</evidence>
<name>A0ACC0I211_9ERIC</name>
<protein>
    <submittedName>
        <fullName evidence="1">Pentatricopeptide repeat-containing protein</fullName>
    </submittedName>
</protein>
<organism evidence="1 2">
    <name type="scientific">Camellia lanceoleosa</name>
    <dbReference type="NCBI Taxonomy" id="1840588"/>
    <lineage>
        <taxon>Eukaryota</taxon>
        <taxon>Viridiplantae</taxon>
        <taxon>Streptophyta</taxon>
        <taxon>Embryophyta</taxon>
        <taxon>Tracheophyta</taxon>
        <taxon>Spermatophyta</taxon>
        <taxon>Magnoliopsida</taxon>
        <taxon>eudicotyledons</taxon>
        <taxon>Gunneridae</taxon>
        <taxon>Pentapetalae</taxon>
        <taxon>asterids</taxon>
        <taxon>Ericales</taxon>
        <taxon>Theaceae</taxon>
        <taxon>Camellia</taxon>
    </lineage>
</organism>
<comment type="caution">
    <text evidence="1">The sequence shown here is derived from an EMBL/GenBank/DDBJ whole genome shotgun (WGS) entry which is preliminary data.</text>
</comment>
<reference evidence="1 2" key="1">
    <citation type="journal article" date="2022" name="Plant J.">
        <title>Chromosome-level genome of Camellia lanceoleosa provides a valuable resource for understanding genome evolution and self-incompatibility.</title>
        <authorList>
            <person name="Gong W."/>
            <person name="Xiao S."/>
            <person name="Wang L."/>
            <person name="Liao Z."/>
            <person name="Chang Y."/>
            <person name="Mo W."/>
            <person name="Hu G."/>
            <person name="Li W."/>
            <person name="Zhao G."/>
            <person name="Zhu H."/>
            <person name="Hu X."/>
            <person name="Ji K."/>
            <person name="Xiang X."/>
            <person name="Song Q."/>
            <person name="Yuan D."/>
            <person name="Jin S."/>
            <person name="Zhang L."/>
        </authorList>
    </citation>
    <scope>NUCLEOTIDE SEQUENCE [LARGE SCALE GENOMIC DNA]</scope>
    <source>
        <strain evidence="1">SQ_2022a</strain>
    </source>
</reference>
<sequence length="685" mass="75369">MATTAEEVIANTDMVEIEPKIGVALKPQTPQDEKANGTTMPKIANKNETVQKDRPKDETKKEEVPVETEPKTGVTFSVKLDDGKQLNAVGLRKKSILGMGIKIYGFGIYVDNEKLRDLLRSKIGKAPAKPTKEMYQLVIDSDVGMLVRLVIVFSGLTMSMVRKNFDEGLGASIKKLTGGKNDELTKKIMGEASDDIKLTSGSVIEISRLPGYILQTKVMPKVIIKNLMLKGQKKIKPITEIASYVSSILQICSSSLSSLKKVHAKIIALGLQNDSNVSTELLTSYISFNSIHIATLLFKALPSPNSYLWNIMIRAYASDRHFRGSLDLYCLMIEKGLRPDKFAFPFVLKSCAGLSDFLAGRVIHNHSLCCGCNNDLYIDAALVDMYSKCGDVESARQVFDKMSVRDLVSWTSMISGYAHNGCNSETLEFFDMMCDSGVKPNRVGILSALLACGNLGALRKGELFHNYVIKTGFGSNISVATAVMDMYAKCGSLGLAHTLFDQTTGKDVACWSAMIASYGIHGDGKNAINLFHQMVKEGVRPNHVTFTCVLSSCSHSGLLEEGKKFGSGDKSHPQSEKIYSLLKELAAPMKRLGYVPMTDCVLHDIEGEAREEALSYHSERLAIAFGLINTSAGTTLRITKNLRICGDCHNTIKFISKIVNRVIIVRDMHRFHHFDNGICSCGDYW</sequence>